<dbReference type="AlphaFoldDB" id="A0A2R5GSR1"/>
<dbReference type="InterPro" id="IPR029071">
    <property type="entry name" value="Ubiquitin-like_domsf"/>
</dbReference>
<dbReference type="InterPro" id="IPR039751">
    <property type="entry name" value="HERPUD1/2"/>
</dbReference>
<dbReference type="PANTHER" id="PTHR12943">
    <property type="entry name" value="HOMOCYSTEINE-RESPONSIVE ENDOPLASMIC RETICULUM-RESIDENT UNIQUITIN-LIKE DOMAIN HERPUD PROTEIN FAMILY MEMBER"/>
    <property type="match status" value="1"/>
</dbReference>
<dbReference type="SUPFAM" id="SSF54236">
    <property type="entry name" value="Ubiquitin-like"/>
    <property type="match status" value="1"/>
</dbReference>
<dbReference type="GO" id="GO:0030968">
    <property type="term" value="P:endoplasmic reticulum unfolded protein response"/>
    <property type="evidence" value="ECO:0007669"/>
    <property type="project" value="TreeGrafter"/>
</dbReference>
<evidence type="ECO:0000313" key="3">
    <source>
        <dbReference type="Proteomes" id="UP000241890"/>
    </source>
</evidence>
<feature type="region of interest" description="Disordered" evidence="1">
    <location>
        <begin position="196"/>
        <end position="224"/>
    </location>
</feature>
<dbReference type="OrthoDB" id="21589at2759"/>
<proteinExistence type="predicted"/>
<feature type="compositionally biased region" description="Low complexity" evidence="1">
    <location>
        <begin position="199"/>
        <end position="210"/>
    </location>
</feature>
<protein>
    <recommendedName>
        <fullName evidence="4">Ubiquitin-like domain-containing protein</fullName>
    </recommendedName>
</protein>
<feature type="region of interest" description="Disordered" evidence="1">
    <location>
        <begin position="450"/>
        <end position="485"/>
    </location>
</feature>
<dbReference type="PANTHER" id="PTHR12943:SF27">
    <property type="entry name" value="HOMOCYSTEINE-INDUCED ENDOPLASMIC RETICULUM PROTEIN, ISOFORM A"/>
    <property type="match status" value="1"/>
</dbReference>
<dbReference type="Gene3D" id="3.10.20.90">
    <property type="entry name" value="Phosphatidylinositol 3-kinase Catalytic Subunit, Chain A, domain 1"/>
    <property type="match status" value="1"/>
</dbReference>
<dbReference type="EMBL" id="BEYU01000131">
    <property type="protein sequence ID" value="GBG32798.1"/>
    <property type="molecule type" value="Genomic_DNA"/>
</dbReference>
<dbReference type="InParanoid" id="A0A2R5GSR1"/>
<comment type="caution">
    <text evidence="2">The sequence shown here is derived from an EMBL/GenBank/DDBJ whole genome shotgun (WGS) entry which is preliminary data.</text>
</comment>
<feature type="compositionally biased region" description="Acidic residues" evidence="1">
    <location>
        <begin position="371"/>
        <end position="381"/>
    </location>
</feature>
<reference evidence="2 3" key="1">
    <citation type="submission" date="2017-12" db="EMBL/GenBank/DDBJ databases">
        <title>Sequencing, de novo assembly and annotation of complete genome of a new Thraustochytrid species, strain FCC1311.</title>
        <authorList>
            <person name="Sedici K."/>
            <person name="Godart F."/>
            <person name="Aiese Cigliano R."/>
            <person name="Sanseverino W."/>
            <person name="Barakat M."/>
            <person name="Ortet P."/>
            <person name="Marechal E."/>
            <person name="Cagnac O."/>
            <person name="Amato A."/>
        </authorList>
    </citation>
    <scope>NUCLEOTIDE SEQUENCE [LARGE SCALE GENOMIC DNA]</scope>
</reference>
<keyword evidence="3" id="KW-1185">Reference proteome</keyword>
<gene>
    <name evidence="2" type="ORF">FCC1311_090232</name>
</gene>
<organism evidence="2 3">
    <name type="scientific">Hondaea fermentalgiana</name>
    <dbReference type="NCBI Taxonomy" id="2315210"/>
    <lineage>
        <taxon>Eukaryota</taxon>
        <taxon>Sar</taxon>
        <taxon>Stramenopiles</taxon>
        <taxon>Bigyra</taxon>
        <taxon>Labyrinthulomycetes</taxon>
        <taxon>Thraustochytrida</taxon>
        <taxon>Thraustochytriidae</taxon>
        <taxon>Hondaea</taxon>
    </lineage>
</organism>
<accession>A0A2R5GSR1</accession>
<evidence type="ECO:0000313" key="2">
    <source>
        <dbReference type="EMBL" id="GBG32798.1"/>
    </source>
</evidence>
<feature type="compositionally biased region" description="Basic and acidic residues" evidence="1">
    <location>
        <begin position="467"/>
        <end position="477"/>
    </location>
</feature>
<dbReference type="Proteomes" id="UP000241890">
    <property type="component" value="Unassembled WGS sequence"/>
</dbReference>
<name>A0A2R5GSR1_9STRA</name>
<feature type="region of interest" description="Disordered" evidence="1">
    <location>
        <begin position="94"/>
        <end position="139"/>
    </location>
</feature>
<feature type="compositionally biased region" description="Polar residues" evidence="1">
    <location>
        <begin position="325"/>
        <end position="353"/>
    </location>
</feature>
<feature type="compositionally biased region" description="Low complexity" evidence="1">
    <location>
        <begin position="547"/>
        <end position="556"/>
    </location>
</feature>
<feature type="region of interest" description="Disordered" evidence="1">
    <location>
        <begin position="325"/>
        <end position="388"/>
    </location>
</feature>
<feature type="region of interest" description="Disordered" evidence="1">
    <location>
        <begin position="502"/>
        <end position="569"/>
    </location>
</feature>
<sequence>MSASSSASSGNDARGDRDITLVVMHPYYPKPVRLPWKVTEDGTVGDIKTLLEKEHPWKPPVTDQKIIFHGRYLANEELVHVVFARWPTDDTMTLHLVTTPPPSPADPQEENTLDQSASSSASQNERPTSSGDVTASENTHDALNESAAAGAAAGAAATATATSRTAAEGFGQFGSTVYEHTQNFGEVATLAGLAGSGVHSASAPAPTHAAEPVDNARRPPFRAPPYVQGPMEQQFHFQQQMLHEMGLDASLLNWSAFDPRQLERTLGGGSSTLAWFNEETDDENPDFPPQYAASAAAAAAAVAAAAAAAAEEDFAFDDGIWATSESASRSQRQHPASRAQTASTRSDRVTTAATDARGHASDDPFTALNDIGDDNVEDHDDEACGHREPQSYQECIESLDYHYKKLMRAIQVSQRLQAAAAMRFVPMQMANETAHYRQYQQYQQGQRARGAGSAGLYANPLSSRGGRRPDIFGHGRAEEDEEEDAASILRRARLYAARRANEDENEIDAGPGSENESQAGARGALGHAARDRVHGPNNDTGDDLDNDNGNAANQAGPIPRPMGQGGRPADVARAPAFQRVIVINLQLLIKLGLAIYFLNNDTSSIQFYVMLFGAALVYLYETGYLEPLIGTREQQIAFFQQQRLHEIGHIDTVEQVPNGLLVDAYYFVKAFILSVVPSWTVVPRAVPLAAADAAGDANVAGVDPANPVAAAAGAAAN</sequence>
<feature type="compositionally biased region" description="Polar residues" evidence="1">
    <location>
        <begin position="113"/>
        <end position="137"/>
    </location>
</feature>
<evidence type="ECO:0000256" key="1">
    <source>
        <dbReference type="SAM" id="MobiDB-lite"/>
    </source>
</evidence>
<evidence type="ECO:0008006" key="4">
    <source>
        <dbReference type="Google" id="ProtNLM"/>
    </source>
</evidence>